<accession>A0A7W6C6R0</accession>
<evidence type="ECO:0000313" key="1">
    <source>
        <dbReference type="EMBL" id="MBB3944177.1"/>
    </source>
</evidence>
<keyword evidence="2" id="KW-1185">Reference proteome</keyword>
<evidence type="ECO:0000313" key="2">
    <source>
        <dbReference type="Proteomes" id="UP000565286"/>
    </source>
</evidence>
<proteinExistence type="predicted"/>
<dbReference type="RefSeq" id="WP_183893104.1">
    <property type="nucleotide sequence ID" value="NZ_JACIDV010000001.1"/>
</dbReference>
<sequence length="86" mass="9738">MLLFFLFAGRGWQGRGYHIARDSTVEREDIGTSERDYSAVTMERLIAPVGEGRDGCEILAEIVWHSDHPSPEKFPLKSEVAHHATR</sequence>
<dbReference type="Proteomes" id="UP000565286">
    <property type="component" value="Unassembled WGS sequence"/>
</dbReference>
<gene>
    <name evidence="1" type="ORF">GGQ73_000100</name>
</gene>
<organism evidence="1 2">
    <name type="scientific">Rhizobium skierniewicense</name>
    <dbReference type="NCBI Taxonomy" id="984260"/>
    <lineage>
        <taxon>Bacteria</taxon>
        <taxon>Pseudomonadati</taxon>
        <taxon>Pseudomonadota</taxon>
        <taxon>Alphaproteobacteria</taxon>
        <taxon>Hyphomicrobiales</taxon>
        <taxon>Rhizobiaceae</taxon>
        <taxon>Rhizobium/Agrobacterium group</taxon>
        <taxon>Rhizobium</taxon>
    </lineage>
</organism>
<reference evidence="1 2" key="1">
    <citation type="submission" date="2020-08" db="EMBL/GenBank/DDBJ databases">
        <title>Genomic Encyclopedia of Type Strains, Phase IV (KMG-IV): sequencing the most valuable type-strain genomes for metagenomic binning, comparative biology and taxonomic classification.</title>
        <authorList>
            <person name="Goeker M."/>
        </authorList>
    </citation>
    <scope>NUCLEOTIDE SEQUENCE [LARGE SCALE GENOMIC DNA]</scope>
    <source>
        <strain evidence="1 2">DSM 26438</strain>
    </source>
</reference>
<name>A0A7W6C6R0_9HYPH</name>
<comment type="caution">
    <text evidence="1">The sequence shown here is derived from an EMBL/GenBank/DDBJ whole genome shotgun (WGS) entry which is preliminary data.</text>
</comment>
<protein>
    <submittedName>
        <fullName evidence="1">Uncharacterized protein</fullName>
    </submittedName>
</protein>
<dbReference type="AlphaFoldDB" id="A0A7W6C6R0"/>
<dbReference type="EMBL" id="JACIDV010000001">
    <property type="protein sequence ID" value="MBB3944177.1"/>
    <property type="molecule type" value="Genomic_DNA"/>
</dbReference>